<comment type="subcellular location">
    <subcellularLocation>
        <location evidence="1">Nucleus</location>
    </subcellularLocation>
</comment>
<keyword evidence="2" id="KW-0238">DNA-binding</keyword>
<evidence type="ECO:0000313" key="8">
    <source>
        <dbReference type="Proteomes" id="UP000469452"/>
    </source>
</evidence>
<dbReference type="Proteomes" id="UP000469452">
    <property type="component" value="Unassembled WGS sequence"/>
</dbReference>
<dbReference type="SMART" id="SM00415">
    <property type="entry name" value="HSF"/>
    <property type="match status" value="1"/>
</dbReference>
<dbReference type="Pfam" id="PF00447">
    <property type="entry name" value="HSF_DNA-bind"/>
    <property type="match status" value="1"/>
</dbReference>
<dbReference type="GO" id="GO:0003700">
    <property type="term" value="F:DNA-binding transcription factor activity"/>
    <property type="evidence" value="ECO:0007669"/>
    <property type="project" value="InterPro"/>
</dbReference>
<comment type="similarity">
    <text evidence="4">Belongs to the HSF family.</text>
</comment>
<dbReference type="EMBL" id="VJMI01019511">
    <property type="protein sequence ID" value="KAF0707161.1"/>
    <property type="molecule type" value="Genomic_DNA"/>
</dbReference>
<evidence type="ECO:0000256" key="1">
    <source>
        <dbReference type="ARBA" id="ARBA00004123"/>
    </source>
</evidence>
<feature type="region of interest" description="Disordered" evidence="5">
    <location>
        <begin position="1"/>
        <end position="26"/>
    </location>
</feature>
<dbReference type="GO" id="GO:0005634">
    <property type="term" value="C:nucleus"/>
    <property type="evidence" value="ECO:0007669"/>
    <property type="project" value="UniProtKB-SubCell"/>
</dbReference>
<dbReference type="InterPro" id="IPR000232">
    <property type="entry name" value="HSF_DNA-bd"/>
</dbReference>
<reference evidence="7 8" key="1">
    <citation type="submission" date="2019-06" db="EMBL/GenBank/DDBJ databases">
        <title>Genomics analysis of Aphanomyces spp. identifies a new class of oomycete effector associated with host adaptation.</title>
        <authorList>
            <person name="Gaulin E."/>
        </authorList>
    </citation>
    <scope>NUCLEOTIDE SEQUENCE [LARGE SCALE GENOMIC DNA]</scope>
    <source>
        <strain evidence="7 8">E</strain>
    </source>
</reference>
<evidence type="ECO:0000259" key="6">
    <source>
        <dbReference type="SMART" id="SM00415"/>
    </source>
</evidence>
<protein>
    <recommendedName>
        <fullName evidence="6">HSF-type DNA-binding domain-containing protein</fullName>
    </recommendedName>
</protein>
<dbReference type="GO" id="GO:0043565">
    <property type="term" value="F:sequence-specific DNA binding"/>
    <property type="evidence" value="ECO:0007669"/>
    <property type="project" value="InterPro"/>
</dbReference>
<feature type="compositionally biased region" description="Low complexity" evidence="5">
    <location>
        <begin position="9"/>
        <end position="21"/>
    </location>
</feature>
<sequence>MNRIMHCISSHQPPSSSSHTSNDNNDRKVAPFLRTLRTILTYESDDIIRWTPDGLAFEIIDMEALTSTVLPHYFKHNKYSSFQRQLNYFHFKKWTKSLVHVCTFSNTHFTRDDPLLSLCITRKRSRKDSSHSIQMANIEPPSSSPLIDDSIEDLLTDADLEWLVHFELMKSYGAIVTMLVIDKCTKHYSYLVIALVLAQVPKFYAFMTSRKAIQMHTCHSSISHPPPPTGYALGGLRGFRLHTRCYLDCNPNQSKL</sequence>
<evidence type="ECO:0000256" key="3">
    <source>
        <dbReference type="ARBA" id="ARBA00023242"/>
    </source>
</evidence>
<dbReference type="Gene3D" id="1.10.10.10">
    <property type="entry name" value="Winged helix-like DNA-binding domain superfamily/Winged helix DNA-binding domain"/>
    <property type="match status" value="1"/>
</dbReference>
<dbReference type="FunFam" id="1.10.10.10:FF:000286">
    <property type="entry name" value="Heat shock transcription factor"/>
    <property type="match status" value="1"/>
</dbReference>
<name>A0A6A4Z636_APHAT</name>
<proteinExistence type="inferred from homology"/>
<feature type="domain" description="HSF-type DNA-binding" evidence="6">
    <location>
        <begin position="28"/>
        <end position="123"/>
    </location>
</feature>
<accession>A0A6A4Z636</accession>
<dbReference type="PRINTS" id="PR00056">
    <property type="entry name" value="HSFDOMAIN"/>
</dbReference>
<evidence type="ECO:0000256" key="4">
    <source>
        <dbReference type="RuleBase" id="RU004020"/>
    </source>
</evidence>
<evidence type="ECO:0000313" key="7">
    <source>
        <dbReference type="EMBL" id="KAF0707161.1"/>
    </source>
</evidence>
<evidence type="ECO:0000256" key="2">
    <source>
        <dbReference type="ARBA" id="ARBA00023125"/>
    </source>
</evidence>
<gene>
    <name evidence="7" type="ORF">AaE_013741</name>
</gene>
<organism evidence="7 8">
    <name type="scientific">Aphanomyces astaci</name>
    <name type="common">Crayfish plague agent</name>
    <dbReference type="NCBI Taxonomy" id="112090"/>
    <lineage>
        <taxon>Eukaryota</taxon>
        <taxon>Sar</taxon>
        <taxon>Stramenopiles</taxon>
        <taxon>Oomycota</taxon>
        <taxon>Saprolegniomycetes</taxon>
        <taxon>Saprolegniales</taxon>
        <taxon>Verrucalvaceae</taxon>
        <taxon>Aphanomyces</taxon>
    </lineage>
</organism>
<dbReference type="PANTHER" id="PTHR10015">
    <property type="entry name" value="HEAT SHOCK TRANSCRIPTION FACTOR"/>
    <property type="match status" value="1"/>
</dbReference>
<dbReference type="InterPro" id="IPR036388">
    <property type="entry name" value="WH-like_DNA-bd_sf"/>
</dbReference>
<dbReference type="AlphaFoldDB" id="A0A6A4Z636"/>
<keyword evidence="3" id="KW-0539">Nucleus</keyword>
<dbReference type="InterPro" id="IPR036390">
    <property type="entry name" value="WH_DNA-bd_sf"/>
</dbReference>
<comment type="caution">
    <text evidence="7">The sequence shown here is derived from an EMBL/GenBank/DDBJ whole genome shotgun (WGS) entry which is preliminary data.</text>
</comment>
<dbReference type="SUPFAM" id="SSF46785">
    <property type="entry name" value="Winged helix' DNA-binding domain"/>
    <property type="match status" value="1"/>
</dbReference>
<evidence type="ECO:0000256" key="5">
    <source>
        <dbReference type="SAM" id="MobiDB-lite"/>
    </source>
</evidence>
<dbReference type="VEuPathDB" id="FungiDB:H257_09048"/>
<dbReference type="PANTHER" id="PTHR10015:SF427">
    <property type="entry name" value="HEAT SHOCK FACTOR PROTEIN"/>
    <property type="match status" value="1"/>
</dbReference>